<comment type="caution">
    <text evidence="6">The sequence shown here is derived from an EMBL/GenBank/DDBJ whole genome shotgun (WGS) entry which is preliminary data.</text>
</comment>
<accession>A0A167V627</accession>
<dbReference type="CDD" id="cd10211">
    <property type="entry name" value="ASKHA_NBD_Arp5"/>
    <property type="match status" value="1"/>
</dbReference>
<evidence type="ECO:0000256" key="2">
    <source>
        <dbReference type="ARBA" id="ARBA00006752"/>
    </source>
</evidence>
<feature type="compositionally biased region" description="Acidic residues" evidence="5">
    <location>
        <begin position="540"/>
        <end position="550"/>
    </location>
</feature>
<keyword evidence="7" id="KW-1185">Reference proteome</keyword>
<dbReference type="GO" id="GO:0031011">
    <property type="term" value="C:Ino80 complex"/>
    <property type="evidence" value="ECO:0007669"/>
    <property type="project" value="EnsemblFungi"/>
</dbReference>
<evidence type="ECO:0000256" key="4">
    <source>
        <dbReference type="RuleBase" id="RU000487"/>
    </source>
</evidence>
<protein>
    <submittedName>
        <fullName evidence="6">Actin-like protein</fullName>
    </submittedName>
</protein>
<feature type="region of interest" description="Disordered" evidence="5">
    <location>
        <begin position="1"/>
        <end position="59"/>
    </location>
</feature>
<dbReference type="FunFam" id="3.30.420.40:FF:000058">
    <property type="entry name" value="Putative actin-related protein 5"/>
    <property type="match status" value="1"/>
</dbReference>
<keyword evidence="3" id="KW-0539">Nucleus</keyword>
<dbReference type="Proteomes" id="UP000242877">
    <property type="component" value="Unassembled WGS sequence"/>
</dbReference>
<dbReference type="FunFam" id="3.30.420.40:FF:000048">
    <property type="entry name" value="ARP5 actin-related protein 5 homolog"/>
    <property type="match status" value="1"/>
</dbReference>
<dbReference type="InterPro" id="IPR004000">
    <property type="entry name" value="Actin"/>
</dbReference>
<feature type="compositionally biased region" description="Polar residues" evidence="5">
    <location>
        <begin position="40"/>
        <end position="57"/>
    </location>
</feature>
<dbReference type="Gene3D" id="3.90.640.10">
    <property type="entry name" value="Actin, Chain A, domain 4"/>
    <property type="match status" value="2"/>
</dbReference>
<feature type="region of interest" description="Disordered" evidence="5">
    <location>
        <begin position="442"/>
        <end position="468"/>
    </location>
</feature>
<evidence type="ECO:0000313" key="6">
    <source>
        <dbReference type="EMBL" id="KZZ87095.1"/>
    </source>
</evidence>
<dbReference type="SUPFAM" id="SSF53067">
    <property type="entry name" value="Actin-like ATPase domain"/>
    <property type="match status" value="2"/>
</dbReference>
<dbReference type="InterPro" id="IPR043129">
    <property type="entry name" value="ATPase_NBD"/>
</dbReference>
<comment type="similarity">
    <text evidence="2 4">Belongs to the actin family.</text>
</comment>
<dbReference type="OrthoDB" id="7340501at2759"/>
<feature type="region of interest" description="Disordered" evidence="5">
    <location>
        <begin position="519"/>
        <end position="550"/>
    </location>
</feature>
<dbReference type="GO" id="GO:0030234">
    <property type="term" value="F:enzyme regulator activity"/>
    <property type="evidence" value="ECO:0007669"/>
    <property type="project" value="EnsemblFungi"/>
</dbReference>
<dbReference type="EMBL" id="AZGZ01000039">
    <property type="protein sequence ID" value="KZZ87095.1"/>
    <property type="molecule type" value="Genomic_DNA"/>
</dbReference>
<evidence type="ECO:0000256" key="5">
    <source>
        <dbReference type="SAM" id="MobiDB-lite"/>
    </source>
</evidence>
<dbReference type="GO" id="GO:0006338">
    <property type="term" value="P:chromatin remodeling"/>
    <property type="evidence" value="ECO:0007669"/>
    <property type="project" value="EnsemblFungi"/>
</dbReference>
<organism evidence="6 7">
    <name type="scientific">Ascosphaera apis ARSEF 7405</name>
    <dbReference type="NCBI Taxonomy" id="392613"/>
    <lineage>
        <taxon>Eukaryota</taxon>
        <taxon>Fungi</taxon>
        <taxon>Dikarya</taxon>
        <taxon>Ascomycota</taxon>
        <taxon>Pezizomycotina</taxon>
        <taxon>Eurotiomycetes</taxon>
        <taxon>Eurotiomycetidae</taxon>
        <taxon>Onygenales</taxon>
        <taxon>Ascosphaeraceae</taxon>
        <taxon>Ascosphaera</taxon>
    </lineage>
</organism>
<comment type="subcellular location">
    <subcellularLocation>
        <location evidence="1">Nucleus</location>
    </subcellularLocation>
</comment>
<sequence>MTIVSSRLLPSSRDSVDHSVRQQPKPAPNVYPANDKPPSFEQTPVNSEGWRQSQSDPDGSAIVIDNGSHILKAGWSFQSTPQLQIPPVMSRYRDRKANRMSQFIGYDAFTDATTRGQIRVATDPGSSIVGNWDVMEGVLDYVFLKMGIDEDGSIGGIGRPVVMTEPVANVGYCRRMMNEILFECYSAPSVTYGIDSLFSYRQNGGKSGLVLSSSHSSTHLIPVLDSKPILSMSSRLNWGGSQASEYLMKLLKLKYPTFPDKINDIAAQNMVREHCYVSRNYDDELSGYLNWDGLEERDRVIQYPYTEPVVIEKSAEELERIAERKRESGRRLQEQAAKMRLEKLLKKEQELEYYKDLQASLQNTTKKEVRRILDSEDFKDEAALDRTIRELERSIKRSRNRDLGNEENEEENPTFPLLEVPDEELDEAGLRDKRHQRLMKSNWDARQRAKAEKEAEKARVAEEERRDREKRENEFEEWVKERRTARTALIQRMKERERLKADLGNRKSLASQMRMKTLANLASDGPRKRRRTGGAPGSGGDDDDFGANDEDWGVYRTVATGADASEDEEEEDLDAQLKTLEQELLDHDPNFTENDTLAAQNDWTKSLTHVFLRGPWPLQGEGGTSLTARESHQLHLNVERIRVPEVIFQPMAIAGLDQAGIVEIAQDILLQRIAHDPAAQAALLRDVFITGGNTLFKGFKERFEDDLRAVLPSDAGLNVRSATDPILDAWKGAASWARGLGSSGLKKVSVTREEYNEMGGEYIKDHGLGNAM</sequence>
<dbReference type="PANTHER" id="PTHR11937">
    <property type="entry name" value="ACTIN"/>
    <property type="match status" value="1"/>
</dbReference>
<dbReference type="VEuPathDB" id="FungiDB:AAP_05950"/>
<feature type="compositionally biased region" description="Polar residues" evidence="5">
    <location>
        <begin position="1"/>
        <end position="13"/>
    </location>
</feature>
<gene>
    <name evidence="6" type="ORF">AAP_05950</name>
</gene>
<evidence type="ECO:0000313" key="7">
    <source>
        <dbReference type="Proteomes" id="UP000242877"/>
    </source>
</evidence>
<reference evidence="6 7" key="1">
    <citation type="journal article" date="2016" name="Genome Biol. Evol.">
        <title>Divergent and convergent evolution of fungal pathogenicity.</title>
        <authorList>
            <person name="Shang Y."/>
            <person name="Xiao G."/>
            <person name="Zheng P."/>
            <person name="Cen K."/>
            <person name="Zhan S."/>
            <person name="Wang C."/>
        </authorList>
    </citation>
    <scope>NUCLEOTIDE SEQUENCE [LARGE SCALE GENOMIC DNA]</scope>
    <source>
        <strain evidence="6 7">ARSEF 7405</strain>
    </source>
</reference>
<feature type="compositionally biased region" description="Basic and acidic residues" evidence="5">
    <location>
        <begin position="443"/>
        <end position="468"/>
    </location>
</feature>
<dbReference type="Gene3D" id="3.30.420.40">
    <property type="match status" value="4"/>
</dbReference>
<dbReference type="FunFam" id="3.30.420.40:FF:000139">
    <property type="entry name" value="Chromatin remodeling complex subunit (Arp5)"/>
    <property type="match status" value="1"/>
</dbReference>
<evidence type="ECO:0000256" key="3">
    <source>
        <dbReference type="ARBA" id="ARBA00023242"/>
    </source>
</evidence>
<dbReference type="Pfam" id="PF00022">
    <property type="entry name" value="Actin"/>
    <property type="match status" value="2"/>
</dbReference>
<dbReference type="SMART" id="SM00268">
    <property type="entry name" value="ACTIN"/>
    <property type="match status" value="1"/>
</dbReference>
<proteinExistence type="inferred from homology"/>
<name>A0A167V627_9EURO</name>
<dbReference type="AlphaFoldDB" id="A0A167V627"/>
<evidence type="ECO:0000256" key="1">
    <source>
        <dbReference type="ARBA" id="ARBA00004123"/>
    </source>
</evidence>